<accession>A0ABS1T836</accession>
<dbReference type="InterPro" id="IPR038460">
    <property type="entry name" value="AcetylCoA_hyd_C_sf"/>
</dbReference>
<reference evidence="5 6" key="1">
    <citation type="submission" date="2021-01" db="EMBL/GenBank/DDBJ databases">
        <title>Genome public.</title>
        <authorList>
            <person name="Liu C."/>
            <person name="Sun Q."/>
        </authorList>
    </citation>
    <scope>NUCLEOTIDE SEQUENCE [LARGE SCALE GENOMIC DNA]</scope>
    <source>
        <strain evidence="5 6">YIM B02515</strain>
    </source>
</reference>
<organism evidence="5 6">
    <name type="scientific">Clostridium rhizosphaerae</name>
    <dbReference type="NCBI Taxonomy" id="2803861"/>
    <lineage>
        <taxon>Bacteria</taxon>
        <taxon>Bacillati</taxon>
        <taxon>Bacillota</taxon>
        <taxon>Clostridia</taxon>
        <taxon>Eubacteriales</taxon>
        <taxon>Clostridiaceae</taxon>
        <taxon>Clostridium</taxon>
    </lineage>
</organism>
<dbReference type="Proteomes" id="UP000632377">
    <property type="component" value="Unassembled WGS sequence"/>
</dbReference>
<dbReference type="GO" id="GO:0016787">
    <property type="term" value="F:hydrolase activity"/>
    <property type="evidence" value="ECO:0007669"/>
    <property type="project" value="UniProtKB-KW"/>
</dbReference>
<keyword evidence="6" id="KW-1185">Reference proteome</keyword>
<keyword evidence="2" id="KW-0808">Transferase</keyword>
<dbReference type="InterPro" id="IPR003702">
    <property type="entry name" value="ActCoA_hydro_N"/>
</dbReference>
<dbReference type="PANTHER" id="PTHR21432">
    <property type="entry name" value="ACETYL-COA HYDROLASE-RELATED"/>
    <property type="match status" value="1"/>
</dbReference>
<dbReference type="InterPro" id="IPR026888">
    <property type="entry name" value="AcetylCoA_hyd_C"/>
</dbReference>
<feature type="domain" description="Acetyl-CoA hydrolase/transferase N-terminal" evidence="3">
    <location>
        <begin position="3"/>
        <end position="181"/>
    </location>
</feature>
<evidence type="ECO:0000313" key="6">
    <source>
        <dbReference type="Proteomes" id="UP000632377"/>
    </source>
</evidence>
<protein>
    <submittedName>
        <fullName evidence="5">Acetyl-CoA hydrolase/transferase family protein</fullName>
    </submittedName>
</protein>
<dbReference type="InterPro" id="IPR037171">
    <property type="entry name" value="NagB/RpiA_transferase-like"/>
</dbReference>
<dbReference type="PANTHER" id="PTHR21432:SF20">
    <property type="entry name" value="ACETYL-COA HYDROLASE"/>
    <property type="match status" value="1"/>
</dbReference>
<evidence type="ECO:0000313" key="5">
    <source>
        <dbReference type="EMBL" id="MBL4935495.1"/>
    </source>
</evidence>
<dbReference type="Gene3D" id="3.30.750.70">
    <property type="entry name" value="4-hydroxybutyrate coenzyme like domains"/>
    <property type="match status" value="1"/>
</dbReference>
<comment type="similarity">
    <text evidence="1">Belongs to the acetyl-CoA hydrolase/transferase family.</text>
</comment>
<dbReference type="RefSeq" id="WP_202748104.1">
    <property type="nucleotide sequence ID" value="NZ_JAESWC010000002.1"/>
</dbReference>
<dbReference type="InterPro" id="IPR046433">
    <property type="entry name" value="ActCoA_hydro"/>
</dbReference>
<evidence type="ECO:0000256" key="2">
    <source>
        <dbReference type="ARBA" id="ARBA00022679"/>
    </source>
</evidence>
<dbReference type="Pfam" id="PF13336">
    <property type="entry name" value="AcetylCoA_hyd_C"/>
    <property type="match status" value="1"/>
</dbReference>
<dbReference type="EMBL" id="JAESWC010000002">
    <property type="protein sequence ID" value="MBL4935495.1"/>
    <property type="molecule type" value="Genomic_DNA"/>
</dbReference>
<proteinExistence type="inferred from homology"/>
<evidence type="ECO:0000256" key="1">
    <source>
        <dbReference type="ARBA" id="ARBA00009632"/>
    </source>
</evidence>
<keyword evidence="5" id="KW-0378">Hydrolase</keyword>
<name>A0ABS1T836_9CLOT</name>
<dbReference type="Gene3D" id="3.40.1080.10">
    <property type="entry name" value="Glutaconate Coenzyme A-transferase"/>
    <property type="match status" value="1"/>
</dbReference>
<comment type="caution">
    <text evidence="5">The sequence shown here is derived from an EMBL/GenBank/DDBJ whole genome shotgun (WGS) entry which is preliminary data.</text>
</comment>
<gene>
    <name evidence="5" type="ORF">JK636_06955</name>
</gene>
<dbReference type="Pfam" id="PF02550">
    <property type="entry name" value="AcetylCoA_hydro"/>
    <property type="match status" value="1"/>
</dbReference>
<dbReference type="SUPFAM" id="SSF100950">
    <property type="entry name" value="NagB/RpiA/CoA transferase-like"/>
    <property type="match status" value="2"/>
</dbReference>
<dbReference type="Gene3D" id="3.40.1080.20">
    <property type="entry name" value="Acetyl-CoA hydrolase/transferase C-terminal domain"/>
    <property type="match status" value="1"/>
</dbReference>
<evidence type="ECO:0000259" key="4">
    <source>
        <dbReference type="Pfam" id="PF13336"/>
    </source>
</evidence>
<feature type="domain" description="Acetyl-CoA hydrolase/transferase C-terminal" evidence="4">
    <location>
        <begin position="267"/>
        <end position="428"/>
    </location>
</feature>
<sequence length="437" mass="48270">MSYKDKLISVEEALNLVKSNDMIVTGLGSAEAQLFMNKLHTIAHKVENVTVTNCLPMSNGEFLKAEYRKSFNVDGWFYSPVLRKAHLNGNVSFIPNHLHLAGIKRLNHVKPNIYVGSASMPDKHGYISLSLSNTYERRMIEEADIVILEINPNYPRTFGDVEIHYKDADYLVEADYEVPVLPDAVPSDKDMIIGKFIEENIKNGDCIQLGIGGIPNAVAASLKDKKDLGIHTEMMTSGMVELVKLGVITGKRKTLHKGKIVCTFALGNNELYEFLDDNPSVLVMDGNYVNDPYVIAENDNMVSINTTIEIDLTGQCCSESIGPTQFSGTGGQADTAIGAQKAKNGRSFIALYSTAMVKNKATGVKEEISKIVPMLKQGAVVSLSRNDVDFVVTEYGVAALRGTNIKERVERLIAIAHPKFREELRREAHEIGLIYDK</sequence>
<evidence type="ECO:0000259" key="3">
    <source>
        <dbReference type="Pfam" id="PF02550"/>
    </source>
</evidence>